<accession>A0A200IZR4</accession>
<evidence type="ECO:0000313" key="1">
    <source>
        <dbReference type="EMBL" id="OUZ30474.1"/>
    </source>
</evidence>
<gene>
    <name evidence="1" type="ORF">A5889_002762</name>
</gene>
<proteinExistence type="predicted"/>
<dbReference type="OrthoDB" id="2410452at2"/>
<dbReference type="InterPro" id="IPR009229">
    <property type="entry name" value="AgrD"/>
</dbReference>
<dbReference type="AlphaFoldDB" id="A0A200IZR4"/>
<sequence length="41" mass="4830">MKAFLVRFFRNYGTMNIAMCCSFFYDEPEAPDLLIKESESN</sequence>
<reference evidence="1" key="1">
    <citation type="submission" date="2017-05" db="EMBL/GenBank/DDBJ databases">
        <title>The Genome Sequence of Enterococcus sp. 9D6_DIV0238.</title>
        <authorList>
            <consortium name="The Broad Institute Genomics Platform"/>
            <consortium name="The Broad Institute Genomic Center for Infectious Diseases"/>
            <person name="Earl A."/>
            <person name="Manson A."/>
            <person name="Schwartman J."/>
            <person name="Gilmore M."/>
            <person name="Abouelleil A."/>
            <person name="Cao P."/>
            <person name="Chapman S."/>
            <person name="Cusick C."/>
            <person name="Shea T."/>
            <person name="Young S."/>
            <person name="Neafsey D."/>
            <person name="Nusbaum C."/>
            <person name="Birren B."/>
        </authorList>
    </citation>
    <scope>NUCLEOTIDE SEQUENCE [LARGE SCALE GENOMIC DNA]</scope>
    <source>
        <strain evidence="1">9D6_DIV0238</strain>
    </source>
</reference>
<evidence type="ECO:0008006" key="2">
    <source>
        <dbReference type="Google" id="ProtNLM"/>
    </source>
</evidence>
<dbReference type="NCBIfam" id="TIGR04223">
    <property type="entry name" value="quorum_AgrD"/>
    <property type="match status" value="1"/>
</dbReference>
<comment type="caution">
    <text evidence="1">The sequence shown here is derived from an EMBL/GenBank/DDBJ whole genome shotgun (WGS) entry which is preliminary data.</text>
</comment>
<organism evidence="1">
    <name type="scientific">Candidatus Enterococcus dunnyi</name>
    <dbReference type="NCBI Taxonomy" id="1834192"/>
    <lineage>
        <taxon>Bacteria</taxon>
        <taxon>Bacillati</taxon>
        <taxon>Bacillota</taxon>
        <taxon>Bacilli</taxon>
        <taxon>Lactobacillales</taxon>
        <taxon>Enterococcaceae</taxon>
        <taxon>Enterococcus</taxon>
    </lineage>
</organism>
<dbReference type="EMBL" id="NIBQ01000003">
    <property type="protein sequence ID" value="OUZ30474.1"/>
    <property type="molecule type" value="Genomic_DNA"/>
</dbReference>
<protein>
    <recommendedName>
        <fullName evidence="2">Cyclic lactone autoinducer peptide</fullName>
    </recommendedName>
</protein>
<name>A0A200IZR4_9ENTE</name>